<dbReference type="AlphaFoldDB" id="A0A2P2N760"/>
<accession>A0A2P2N760</accession>
<organism evidence="1">
    <name type="scientific">Rhizophora mucronata</name>
    <name type="common">Asiatic mangrove</name>
    <dbReference type="NCBI Taxonomy" id="61149"/>
    <lineage>
        <taxon>Eukaryota</taxon>
        <taxon>Viridiplantae</taxon>
        <taxon>Streptophyta</taxon>
        <taxon>Embryophyta</taxon>
        <taxon>Tracheophyta</taxon>
        <taxon>Spermatophyta</taxon>
        <taxon>Magnoliopsida</taxon>
        <taxon>eudicotyledons</taxon>
        <taxon>Gunneridae</taxon>
        <taxon>Pentapetalae</taxon>
        <taxon>rosids</taxon>
        <taxon>fabids</taxon>
        <taxon>Malpighiales</taxon>
        <taxon>Rhizophoraceae</taxon>
        <taxon>Rhizophora</taxon>
    </lineage>
</organism>
<reference evidence="1" key="1">
    <citation type="submission" date="2018-02" db="EMBL/GenBank/DDBJ databases">
        <title>Rhizophora mucronata_Transcriptome.</title>
        <authorList>
            <person name="Meera S.P."/>
            <person name="Sreeshan A."/>
            <person name="Augustine A."/>
        </authorList>
    </citation>
    <scope>NUCLEOTIDE SEQUENCE</scope>
    <source>
        <tissue evidence="1">Leaf</tissue>
    </source>
</reference>
<dbReference type="EMBL" id="GGEC01057818">
    <property type="protein sequence ID" value="MBX38302.1"/>
    <property type="molecule type" value="Transcribed_RNA"/>
</dbReference>
<name>A0A2P2N760_RHIMU</name>
<protein>
    <submittedName>
        <fullName evidence="1">Uncharacterized protein</fullName>
    </submittedName>
</protein>
<evidence type="ECO:0000313" key="1">
    <source>
        <dbReference type="EMBL" id="MBX38302.1"/>
    </source>
</evidence>
<sequence>MFPLYLDFFPDGKKISWKGKASKVYKEKEELIMTKIKNTL</sequence>
<proteinExistence type="predicted"/>